<dbReference type="EMBL" id="FQUP01000003">
    <property type="protein sequence ID" value="SHG00312.1"/>
    <property type="molecule type" value="Genomic_DNA"/>
</dbReference>
<dbReference type="InterPro" id="IPR003593">
    <property type="entry name" value="AAA+_ATPase"/>
</dbReference>
<dbReference type="PANTHER" id="PTHR43790">
    <property type="entry name" value="CARBOHYDRATE TRANSPORT ATP-BINDING PROTEIN MG119-RELATED"/>
    <property type="match status" value="1"/>
</dbReference>
<dbReference type="CDD" id="cd03216">
    <property type="entry name" value="ABC_Carb_Monos_I"/>
    <property type="match status" value="1"/>
</dbReference>
<evidence type="ECO:0000313" key="9">
    <source>
        <dbReference type="Proteomes" id="UP000184485"/>
    </source>
</evidence>
<dbReference type="InterPro" id="IPR027417">
    <property type="entry name" value="P-loop_NTPase"/>
</dbReference>
<evidence type="ECO:0000259" key="7">
    <source>
        <dbReference type="PROSITE" id="PS50893"/>
    </source>
</evidence>
<keyword evidence="5" id="KW-0547">Nucleotide-binding</keyword>
<reference evidence="8 9" key="1">
    <citation type="submission" date="2016-11" db="EMBL/GenBank/DDBJ databases">
        <authorList>
            <person name="Jaros S."/>
            <person name="Januszkiewicz K."/>
            <person name="Wedrychowicz H."/>
        </authorList>
    </citation>
    <scope>NUCLEOTIDE SEQUENCE [LARGE SCALE GENOMIC DNA]</scope>
    <source>
        <strain evidence="8 9">DSM 19436</strain>
    </source>
</reference>
<organism evidence="8 9">
    <name type="scientific">Kaistia soli DSM 19436</name>
    <dbReference type="NCBI Taxonomy" id="1122133"/>
    <lineage>
        <taxon>Bacteria</taxon>
        <taxon>Pseudomonadati</taxon>
        <taxon>Pseudomonadota</taxon>
        <taxon>Alphaproteobacteria</taxon>
        <taxon>Hyphomicrobiales</taxon>
        <taxon>Kaistiaceae</taxon>
        <taxon>Kaistia</taxon>
    </lineage>
</organism>
<evidence type="ECO:0000256" key="4">
    <source>
        <dbReference type="ARBA" id="ARBA00022737"/>
    </source>
</evidence>
<proteinExistence type="inferred from homology"/>
<accession>A0A1M5GA09</accession>
<feature type="domain" description="ABC transporter" evidence="7">
    <location>
        <begin position="279"/>
        <end position="522"/>
    </location>
</feature>
<comment type="similarity">
    <text evidence="1">Belongs to the ABC transporter superfamily.</text>
</comment>
<dbReference type="SMART" id="SM00382">
    <property type="entry name" value="AAA"/>
    <property type="match status" value="2"/>
</dbReference>
<dbReference type="Gene3D" id="3.40.50.300">
    <property type="entry name" value="P-loop containing nucleotide triphosphate hydrolases"/>
    <property type="match status" value="2"/>
</dbReference>
<gene>
    <name evidence="8" type="ORF">SAMN02745157_3327</name>
</gene>
<protein>
    <submittedName>
        <fullName evidence="8">Ribose transport system ATP-binding protein</fullName>
    </submittedName>
</protein>
<dbReference type="SUPFAM" id="SSF52540">
    <property type="entry name" value="P-loop containing nucleoside triphosphate hydrolases"/>
    <property type="match status" value="2"/>
</dbReference>
<dbReference type="PROSITE" id="PS50893">
    <property type="entry name" value="ABC_TRANSPORTER_2"/>
    <property type="match status" value="2"/>
</dbReference>
<dbReference type="GO" id="GO:0005524">
    <property type="term" value="F:ATP binding"/>
    <property type="evidence" value="ECO:0007669"/>
    <property type="project" value="UniProtKB-KW"/>
</dbReference>
<dbReference type="Proteomes" id="UP000184485">
    <property type="component" value="Unassembled WGS sequence"/>
</dbReference>
<evidence type="ECO:0000313" key="8">
    <source>
        <dbReference type="EMBL" id="SHG00312.1"/>
    </source>
</evidence>
<evidence type="ECO:0000256" key="5">
    <source>
        <dbReference type="ARBA" id="ARBA00022741"/>
    </source>
</evidence>
<evidence type="ECO:0000256" key="2">
    <source>
        <dbReference type="ARBA" id="ARBA00022448"/>
    </source>
</evidence>
<dbReference type="STRING" id="1122133.SAMN02745157_3327"/>
<keyword evidence="4" id="KW-0677">Repeat</keyword>
<keyword evidence="2" id="KW-0813">Transport</keyword>
<keyword evidence="9" id="KW-1185">Reference proteome</keyword>
<dbReference type="Pfam" id="PF00005">
    <property type="entry name" value="ABC_tran"/>
    <property type="match status" value="2"/>
</dbReference>
<keyword evidence="3" id="KW-0762">Sugar transport</keyword>
<feature type="domain" description="ABC transporter" evidence="7">
    <location>
        <begin position="21"/>
        <end position="266"/>
    </location>
</feature>
<dbReference type="RefSeq" id="WP_210187085.1">
    <property type="nucleotide sequence ID" value="NZ_FQUP01000003.1"/>
</dbReference>
<sequence>MTSELTAGEAGAPDAAPAIALRVEGLSKHFGGAQALADVALEVRRGEVLGLLGQNGSGKSTLIKILAGLHAPDPGAKLTVAGRPVALPLPAGEFRKIGIAFVHQHLGLVPSMTVLENLLVGEHATRANWKIGWGRQAERARALFARFGLSLDPFAPVERLSSVQRALFAIVRAFDQLEQTPDALARILILDEPTPFLPAEDVRKLFALVRGIVAEGASVIFVSHDIDEVAEITDRITVLRDGRVAGTLATRGASKAEIIRLIVGRAVDLAGMRAEVRELGPEAVVLSGLSGRSVADLSFRVRAGEVVGITGLIGSGYDDVVGMCFGAVRAKSGFLTLHGAEQDLSIATPHRSVGLGVVLIPGDRLAAGIVPTLSITDNVTLPVLDRFGSQARLSRGAMRDFAAARTEAFDVRPRDPDTLMSAMSGGNQQKVVLAKWFQMKPRLVLLDEPTQGVDIGARAQVFGEIRKMAGEGAAVICASSDHEQLAAICDRVIVLSRGRQVAELAGDAISKSAIAESCYLRVDDLANSSDTEAAAS</sequence>
<dbReference type="PANTHER" id="PTHR43790:SF9">
    <property type="entry name" value="GALACTOFURANOSE TRANSPORTER ATP-BINDING PROTEIN YTFR"/>
    <property type="match status" value="1"/>
</dbReference>
<evidence type="ECO:0000256" key="3">
    <source>
        <dbReference type="ARBA" id="ARBA00022597"/>
    </source>
</evidence>
<dbReference type="InterPro" id="IPR003439">
    <property type="entry name" value="ABC_transporter-like_ATP-bd"/>
</dbReference>
<keyword evidence="6 8" id="KW-0067">ATP-binding</keyword>
<dbReference type="InterPro" id="IPR017871">
    <property type="entry name" value="ABC_transporter-like_CS"/>
</dbReference>
<dbReference type="InterPro" id="IPR050107">
    <property type="entry name" value="ABC_carbohydrate_import_ATPase"/>
</dbReference>
<evidence type="ECO:0000256" key="6">
    <source>
        <dbReference type="ARBA" id="ARBA00022840"/>
    </source>
</evidence>
<name>A0A1M5GA09_9HYPH</name>
<dbReference type="AlphaFoldDB" id="A0A1M5GA09"/>
<evidence type="ECO:0000256" key="1">
    <source>
        <dbReference type="ARBA" id="ARBA00005417"/>
    </source>
</evidence>
<dbReference type="CDD" id="cd03215">
    <property type="entry name" value="ABC_Carb_Monos_II"/>
    <property type="match status" value="1"/>
</dbReference>
<dbReference type="GO" id="GO:0016887">
    <property type="term" value="F:ATP hydrolysis activity"/>
    <property type="evidence" value="ECO:0007669"/>
    <property type="project" value="InterPro"/>
</dbReference>
<dbReference type="PROSITE" id="PS00211">
    <property type="entry name" value="ABC_TRANSPORTER_1"/>
    <property type="match status" value="1"/>
</dbReference>